<dbReference type="VEuPathDB" id="VectorBase:ISCW011897"/>
<dbReference type="InParanoid" id="A0A1S4LCN9"/>
<dbReference type="AlphaFoldDB" id="A0A1S4LCN9"/>
<dbReference type="VEuPathDB" id="VectorBase:ISCI011897"/>
<dbReference type="EMBL" id="ABJB010935365">
    <property type="status" value="NOT_ANNOTATED_CDS"/>
    <property type="molecule type" value="Genomic_DNA"/>
</dbReference>
<evidence type="ECO:0000256" key="1">
    <source>
        <dbReference type="SAM" id="MobiDB-lite"/>
    </source>
</evidence>
<organism evidence="2 3">
    <name type="scientific">Ixodes scapularis</name>
    <name type="common">Black-legged tick</name>
    <name type="synonym">Deer tick</name>
    <dbReference type="NCBI Taxonomy" id="6945"/>
    <lineage>
        <taxon>Eukaryota</taxon>
        <taxon>Metazoa</taxon>
        <taxon>Ecdysozoa</taxon>
        <taxon>Arthropoda</taxon>
        <taxon>Chelicerata</taxon>
        <taxon>Arachnida</taxon>
        <taxon>Acari</taxon>
        <taxon>Parasitiformes</taxon>
        <taxon>Ixodida</taxon>
        <taxon>Ixodoidea</taxon>
        <taxon>Ixodidae</taxon>
        <taxon>Ixodinae</taxon>
        <taxon>Ixodes</taxon>
    </lineage>
</organism>
<sequence>GYNALITGARRLGKSETVLIIFEGRKVAHFAFYKWVWFRCNLYKNQVQVSKLCYRTGHRSDICLTPQVKRCPGCGKENPIKSHPCTPKCLIGGGAHFSGSKQCRKRLETSYIVKQRRLQQQAQKSNEETQSSNAQPRCWSRERRQKATYSSSSSFTLSIGSRESSSTSSRGRSRNRGTNSSESRGRKLPSCRLSANRQQERNVSWAIVASPETRFAQSRNSSTHVRKRTT</sequence>
<dbReference type="VEuPathDB" id="VectorBase:ISCP_025830"/>
<accession>A0A1S4LCN9</accession>
<keyword evidence="3" id="KW-1185">Reference proteome</keyword>
<name>A0A1S4LCN9_IXOSC</name>
<reference evidence="2" key="2">
    <citation type="submission" date="2020-05" db="UniProtKB">
        <authorList>
            <consortium name="EnsemblMetazoa"/>
        </authorList>
    </citation>
    <scope>IDENTIFICATION</scope>
    <source>
        <strain evidence="2">wikel</strain>
    </source>
</reference>
<protein>
    <submittedName>
        <fullName evidence="2">Uncharacterized protein</fullName>
    </submittedName>
</protein>
<dbReference type="EnsemblMetazoa" id="ISCW011897-RA">
    <property type="protein sequence ID" value="ISCW011897-PA"/>
    <property type="gene ID" value="ISCW011897"/>
</dbReference>
<reference evidence="3" key="1">
    <citation type="submission" date="2008-03" db="EMBL/GenBank/DDBJ databases">
        <title>Annotation of Ixodes scapularis.</title>
        <authorList>
            <consortium name="Ixodes scapularis Genome Project Consortium"/>
            <person name="Caler E."/>
            <person name="Hannick L.I."/>
            <person name="Bidwell S."/>
            <person name="Joardar V."/>
            <person name="Thiagarajan M."/>
            <person name="Amedeo P."/>
            <person name="Galinsky K.J."/>
            <person name="Schobel S."/>
            <person name="Inman J."/>
            <person name="Hostetler J."/>
            <person name="Miller J."/>
            <person name="Hammond M."/>
            <person name="Megy K."/>
            <person name="Lawson D."/>
            <person name="Kodira C."/>
            <person name="Sutton G."/>
            <person name="Meyer J."/>
            <person name="Hill C.A."/>
            <person name="Birren B."/>
            <person name="Nene V."/>
            <person name="Collins F."/>
            <person name="Alarcon-Chaidez F."/>
            <person name="Wikel S."/>
            <person name="Strausberg R."/>
        </authorList>
    </citation>
    <scope>NUCLEOTIDE SEQUENCE [LARGE SCALE GENOMIC DNA]</scope>
    <source>
        <strain evidence="3">Wikel</strain>
    </source>
</reference>
<evidence type="ECO:0000313" key="3">
    <source>
        <dbReference type="Proteomes" id="UP000001555"/>
    </source>
</evidence>
<dbReference type="OrthoDB" id="6488226at2759"/>
<dbReference type="Proteomes" id="UP000001555">
    <property type="component" value="Unassembled WGS sequence"/>
</dbReference>
<proteinExistence type="predicted"/>
<feature type="compositionally biased region" description="Low complexity" evidence="1">
    <location>
        <begin position="150"/>
        <end position="182"/>
    </location>
</feature>
<evidence type="ECO:0000313" key="2">
    <source>
        <dbReference type="EnsemblMetazoa" id="ISCW011897-PA"/>
    </source>
</evidence>
<feature type="region of interest" description="Disordered" evidence="1">
    <location>
        <begin position="116"/>
        <end position="200"/>
    </location>
</feature>
<feature type="compositionally biased region" description="Polar residues" evidence="1">
    <location>
        <begin position="118"/>
        <end position="135"/>
    </location>
</feature>